<dbReference type="InterPro" id="IPR051678">
    <property type="entry name" value="AGP_Transferase"/>
</dbReference>
<dbReference type="PANTHER" id="PTHR21310:SF58">
    <property type="entry name" value="AMINOGLYCOSIDE PHOSPHOTRANSFERASE DOMAIN-CONTAINING PROTEIN"/>
    <property type="match status" value="1"/>
</dbReference>
<evidence type="ECO:0000313" key="1">
    <source>
        <dbReference type="EMBL" id="KAF2254226.1"/>
    </source>
</evidence>
<proteinExistence type="predicted"/>
<evidence type="ECO:0008006" key="3">
    <source>
        <dbReference type="Google" id="ProtNLM"/>
    </source>
</evidence>
<dbReference type="SUPFAM" id="SSF56112">
    <property type="entry name" value="Protein kinase-like (PK-like)"/>
    <property type="match status" value="1"/>
</dbReference>
<protein>
    <recommendedName>
        <fullName evidence="3">Aminoglycoside phosphotransferase domain-containing protein</fullName>
    </recommendedName>
</protein>
<dbReference type="AlphaFoldDB" id="A0A6A6IV16"/>
<accession>A0A6A6IV16</accession>
<name>A0A6A6IV16_9PLEO</name>
<sequence length="334" mass="37474">MSNPGKAHITDIIQQIDANSWLIGDWILTRSSPPLPLDITSTSNPLGWLDEAENASYTFTYSSPPPPPATTLDTPYIKPTYDCSGGRAFFSIGTKVVCKIRQLEHFDITVTSELDTLSYVCAKRPTSFTTPRIVHAFETADRSFLFMTRVPGRTLAAAWRELSEEKRQSYAEAVVCAIKEMMGWESSVVGGIDGKGIWEPYLQRSEEDTFDVIAIRTACEQLGMDMQAPFVFYHANLGPTNVLLLDGPGPTMTSSSTSPPQPAIGIIDFEIAGFFPKDWIATKFSVSCGLNLEFEAEGEHEDPYWWRRTVGRRLYKSGLREVGREYMKWQNKRN</sequence>
<dbReference type="InterPro" id="IPR011009">
    <property type="entry name" value="Kinase-like_dom_sf"/>
</dbReference>
<dbReference type="GeneID" id="54576468"/>
<dbReference type="PANTHER" id="PTHR21310">
    <property type="entry name" value="AMINOGLYCOSIDE PHOSPHOTRANSFERASE-RELATED-RELATED"/>
    <property type="match status" value="1"/>
</dbReference>
<keyword evidence="2" id="KW-1185">Reference proteome</keyword>
<gene>
    <name evidence="1" type="ORF">BU26DRAFT_415924</name>
</gene>
<organism evidence="1 2">
    <name type="scientific">Trematosphaeria pertusa</name>
    <dbReference type="NCBI Taxonomy" id="390896"/>
    <lineage>
        <taxon>Eukaryota</taxon>
        <taxon>Fungi</taxon>
        <taxon>Dikarya</taxon>
        <taxon>Ascomycota</taxon>
        <taxon>Pezizomycotina</taxon>
        <taxon>Dothideomycetes</taxon>
        <taxon>Pleosporomycetidae</taxon>
        <taxon>Pleosporales</taxon>
        <taxon>Massarineae</taxon>
        <taxon>Trematosphaeriaceae</taxon>
        <taxon>Trematosphaeria</taxon>
    </lineage>
</organism>
<reference evidence="1" key="1">
    <citation type="journal article" date="2020" name="Stud. Mycol.">
        <title>101 Dothideomycetes genomes: a test case for predicting lifestyles and emergence of pathogens.</title>
        <authorList>
            <person name="Haridas S."/>
            <person name="Albert R."/>
            <person name="Binder M."/>
            <person name="Bloem J."/>
            <person name="Labutti K."/>
            <person name="Salamov A."/>
            <person name="Andreopoulos B."/>
            <person name="Baker S."/>
            <person name="Barry K."/>
            <person name="Bills G."/>
            <person name="Bluhm B."/>
            <person name="Cannon C."/>
            <person name="Castanera R."/>
            <person name="Culley D."/>
            <person name="Daum C."/>
            <person name="Ezra D."/>
            <person name="Gonzalez J."/>
            <person name="Henrissat B."/>
            <person name="Kuo A."/>
            <person name="Liang C."/>
            <person name="Lipzen A."/>
            <person name="Lutzoni F."/>
            <person name="Magnuson J."/>
            <person name="Mondo S."/>
            <person name="Nolan M."/>
            <person name="Ohm R."/>
            <person name="Pangilinan J."/>
            <person name="Park H.-J."/>
            <person name="Ramirez L."/>
            <person name="Alfaro M."/>
            <person name="Sun H."/>
            <person name="Tritt A."/>
            <person name="Yoshinaga Y."/>
            <person name="Zwiers L.-H."/>
            <person name="Turgeon B."/>
            <person name="Goodwin S."/>
            <person name="Spatafora J."/>
            <person name="Crous P."/>
            <person name="Grigoriev I."/>
        </authorList>
    </citation>
    <scope>NUCLEOTIDE SEQUENCE</scope>
    <source>
        <strain evidence="1">CBS 122368</strain>
    </source>
</reference>
<dbReference type="OrthoDB" id="5404599at2759"/>
<dbReference type="EMBL" id="ML987190">
    <property type="protein sequence ID" value="KAF2254226.1"/>
    <property type="molecule type" value="Genomic_DNA"/>
</dbReference>
<dbReference type="Proteomes" id="UP000800094">
    <property type="component" value="Unassembled WGS sequence"/>
</dbReference>
<evidence type="ECO:0000313" key="2">
    <source>
        <dbReference type="Proteomes" id="UP000800094"/>
    </source>
</evidence>
<dbReference type="RefSeq" id="XP_033689230.1">
    <property type="nucleotide sequence ID" value="XM_033823138.1"/>
</dbReference>